<accession>A0A7T0BRJ4</accession>
<dbReference type="Proteomes" id="UP000594451">
    <property type="component" value="Chromosome"/>
</dbReference>
<dbReference type="Gene3D" id="3.40.50.620">
    <property type="entry name" value="HUPs"/>
    <property type="match status" value="1"/>
</dbReference>
<keyword evidence="2" id="KW-1185">Reference proteome</keyword>
<proteinExistence type="predicted"/>
<name>A0A7T0BRJ4_9BACT</name>
<sequence>MSKSLNNTISMVDLMCSKFNLLNIKLFFLTSSYAKKQNF</sequence>
<dbReference type="EMBL" id="CP039370">
    <property type="protein sequence ID" value="QPJ58428.1"/>
    <property type="molecule type" value="Genomic_DNA"/>
</dbReference>
<protein>
    <submittedName>
        <fullName evidence="1">Uncharacterized protein</fullName>
    </submittedName>
</protein>
<dbReference type="KEGG" id="psup:E5P55_00310"/>
<gene>
    <name evidence="1" type="ORF">E5P55_00310</name>
</gene>
<dbReference type="AlphaFoldDB" id="A0A7T0BRJ4"/>
<evidence type="ECO:0000313" key="1">
    <source>
        <dbReference type="EMBL" id="QPJ58428.1"/>
    </source>
</evidence>
<reference evidence="1 2" key="1">
    <citation type="journal article" date="2020" name="Sci. Rep.">
        <title>Morphology, ultrastructure, genomics, and phylogeny of Euplotes vanleeuwenhoeki sp. nov. and its ultra-reduced endosymbiont Candidatus Pinguicoccus supinus sp. nov.</title>
        <authorList>
            <person name="Serra V."/>
            <person name="Gammuto L."/>
            <person name="Nitla V."/>
            <person name="Castelli M."/>
            <person name="Lanzoni O."/>
            <person name="Sassera D."/>
            <person name="Bandi C."/>
            <person name="Sandeep B.V."/>
            <person name="Verni F."/>
            <person name="Modeo L."/>
            <person name="Petroni G."/>
        </authorList>
    </citation>
    <scope>NUCLEOTIDE SEQUENCE [LARGE SCALE GENOMIC DNA]</scope>
    <source>
        <strain evidence="1 2">KKR18_Esm</strain>
    </source>
</reference>
<organism evidence="1 2">
    <name type="scientific">Candidatus Pinguicoccus supinus</name>
    <dbReference type="NCBI Taxonomy" id="2529394"/>
    <lineage>
        <taxon>Bacteria</taxon>
        <taxon>Pseudomonadati</taxon>
        <taxon>Verrucomicrobiota</taxon>
        <taxon>Candidatus Pinguicoccus</taxon>
    </lineage>
</organism>
<dbReference type="InterPro" id="IPR014729">
    <property type="entry name" value="Rossmann-like_a/b/a_fold"/>
</dbReference>
<evidence type="ECO:0000313" key="2">
    <source>
        <dbReference type="Proteomes" id="UP000594451"/>
    </source>
</evidence>